<feature type="transmembrane region" description="Helical" evidence="1">
    <location>
        <begin position="38"/>
        <end position="59"/>
    </location>
</feature>
<evidence type="ECO:0000256" key="1">
    <source>
        <dbReference type="SAM" id="Phobius"/>
    </source>
</evidence>
<sequence>MLWLYTVVVCCLCVCLCVCLYVCVCVCVYVCMSVCVSVICCLLYVVCYMLSVICCLLYVVCLLYINMYAVCLSVVWIVRMAGAIYIVKRICQSHGSVTQHPGFPSP</sequence>
<dbReference type="EMBL" id="MSFM01000003">
    <property type="protein sequence ID" value="PKY06325.1"/>
    <property type="molecule type" value="Genomic_DNA"/>
</dbReference>
<proteinExistence type="predicted"/>
<organism evidence="2 3">
    <name type="scientific">Aspergillus campestris (strain IBT 28561)</name>
    <dbReference type="NCBI Taxonomy" id="1392248"/>
    <lineage>
        <taxon>Eukaryota</taxon>
        <taxon>Fungi</taxon>
        <taxon>Dikarya</taxon>
        <taxon>Ascomycota</taxon>
        <taxon>Pezizomycotina</taxon>
        <taxon>Eurotiomycetes</taxon>
        <taxon>Eurotiomycetidae</taxon>
        <taxon>Eurotiales</taxon>
        <taxon>Aspergillaceae</taxon>
        <taxon>Aspergillus</taxon>
        <taxon>Aspergillus subgen. Circumdati</taxon>
    </lineage>
</organism>
<protein>
    <recommendedName>
        <fullName evidence="4">Glucose-dependent insulinotropic receptor</fullName>
    </recommendedName>
</protein>
<keyword evidence="1" id="KW-0812">Transmembrane</keyword>
<keyword evidence="3" id="KW-1185">Reference proteome</keyword>
<dbReference type="VEuPathDB" id="FungiDB:P168DRAFT_108975"/>
<dbReference type="RefSeq" id="XP_024694919.1">
    <property type="nucleotide sequence ID" value="XM_024832546.1"/>
</dbReference>
<evidence type="ECO:0000313" key="3">
    <source>
        <dbReference type="Proteomes" id="UP000234254"/>
    </source>
</evidence>
<evidence type="ECO:0008006" key="4">
    <source>
        <dbReference type="Google" id="ProtNLM"/>
    </source>
</evidence>
<dbReference type="GeneID" id="36540067"/>
<evidence type="ECO:0000313" key="2">
    <source>
        <dbReference type="EMBL" id="PKY06325.1"/>
    </source>
</evidence>
<keyword evidence="1" id="KW-1133">Transmembrane helix</keyword>
<dbReference type="AlphaFoldDB" id="A0A2I1D8W7"/>
<feature type="transmembrane region" description="Helical" evidence="1">
    <location>
        <begin position="65"/>
        <end position="87"/>
    </location>
</feature>
<dbReference type="Proteomes" id="UP000234254">
    <property type="component" value="Unassembled WGS sequence"/>
</dbReference>
<accession>A0A2I1D8W7</accession>
<name>A0A2I1D8W7_ASPC2</name>
<reference evidence="2" key="1">
    <citation type="submission" date="2016-12" db="EMBL/GenBank/DDBJ databases">
        <title>The genomes of Aspergillus section Nigri reveals drivers in fungal speciation.</title>
        <authorList>
            <consortium name="DOE Joint Genome Institute"/>
            <person name="Vesth T.C."/>
            <person name="Nybo J."/>
            <person name="Theobald S."/>
            <person name="Brandl J."/>
            <person name="Frisvad J.C."/>
            <person name="Nielsen K.F."/>
            <person name="Lyhne E.K."/>
            <person name="Kogle M.E."/>
            <person name="Kuo A."/>
            <person name="Riley R."/>
            <person name="Clum A."/>
            <person name="Nolan M."/>
            <person name="Lipzen A."/>
            <person name="Salamov A."/>
            <person name="Henrissat B."/>
            <person name="Wiebenga A."/>
            <person name="De vries R.P."/>
            <person name="Grigoriev I.V."/>
            <person name="Mortensen U.H."/>
            <person name="Andersen M.R."/>
            <person name="Baker S.E."/>
        </authorList>
    </citation>
    <scope>NUCLEOTIDE SEQUENCE</scope>
    <source>
        <strain evidence="2">IBT 28561</strain>
    </source>
</reference>
<gene>
    <name evidence="2" type="ORF">P168DRAFT_108975</name>
</gene>
<comment type="caution">
    <text evidence="2">The sequence shown here is derived from an EMBL/GenBank/DDBJ whole genome shotgun (WGS) entry which is preliminary data.</text>
</comment>
<keyword evidence="1" id="KW-0472">Membrane</keyword>
<feature type="transmembrane region" description="Helical" evidence="1">
    <location>
        <begin position="6"/>
        <end position="31"/>
    </location>
</feature>